<dbReference type="CDD" id="cd00488">
    <property type="entry name" value="PCD_DCoH"/>
    <property type="match status" value="1"/>
</dbReference>
<dbReference type="GO" id="GO:0008124">
    <property type="term" value="F:4-alpha-hydroxytetrahydrobiopterin dehydratase activity"/>
    <property type="evidence" value="ECO:0007669"/>
    <property type="project" value="UniProtKB-UniRule"/>
</dbReference>
<dbReference type="Pfam" id="PF01329">
    <property type="entry name" value="Pterin_4a"/>
    <property type="match status" value="1"/>
</dbReference>
<dbReference type="EMBL" id="BMHA01000011">
    <property type="protein sequence ID" value="GGI08338.1"/>
    <property type="molecule type" value="Genomic_DNA"/>
</dbReference>
<dbReference type="PANTHER" id="PTHR12599">
    <property type="entry name" value="PTERIN-4-ALPHA-CARBINOLAMINE DEHYDRATASE"/>
    <property type="match status" value="1"/>
</dbReference>
<reference evidence="5" key="2">
    <citation type="submission" date="2020-09" db="EMBL/GenBank/DDBJ databases">
        <authorList>
            <person name="Sun Q."/>
            <person name="Zhou Y."/>
        </authorList>
    </citation>
    <scope>NUCLEOTIDE SEQUENCE</scope>
    <source>
        <strain evidence="5">CGMCC 1.14988</strain>
    </source>
</reference>
<protein>
    <recommendedName>
        <fullName evidence="4">Putative pterin-4-alpha-carbinolamine dehydratase</fullName>
        <shortName evidence="4">PHS</shortName>
        <ecNumber evidence="4">4.2.1.96</ecNumber>
    </recommendedName>
    <alternativeName>
        <fullName evidence="4">4-alpha-hydroxy-tetrahydropterin dehydratase</fullName>
    </alternativeName>
    <alternativeName>
        <fullName evidence="4">Pterin carbinolamine dehydratase</fullName>
        <shortName evidence="4">PCD</shortName>
    </alternativeName>
</protein>
<dbReference type="InterPro" id="IPR001533">
    <property type="entry name" value="Pterin_deHydtase"/>
</dbReference>
<evidence type="ECO:0000313" key="5">
    <source>
        <dbReference type="EMBL" id="GGI08338.1"/>
    </source>
</evidence>
<dbReference type="GO" id="GO:0006729">
    <property type="term" value="P:tetrahydrobiopterin biosynthetic process"/>
    <property type="evidence" value="ECO:0007669"/>
    <property type="project" value="InterPro"/>
</dbReference>
<comment type="caution">
    <text evidence="5">The sequence shown here is derived from an EMBL/GenBank/DDBJ whole genome shotgun (WGS) entry which is preliminary data.</text>
</comment>
<gene>
    <name evidence="5" type="ORF">GCM10011354_28590</name>
</gene>
<dbReference type="HAMAP" id="MF_00434">
    <property type="entry name" value="Pterin_4_alpha"/>
    <property type="match status" value="1"/>
</dbReference>
<accession>A0A8J3A9R9</accession>
<comment type="similarity">
    <text evidence="2 4">Belongs to the pterin-4-alpha-carbinolamine dehydratase family.</text>
</comment>
<dbReference type="EC" id="4.2.1.96" evidence="4"/>
<evidence type="ECO:0000256" key="4">
    <source>
        <dbReference type="HAMAP-Rule" id="MF_00434"/>
    </source>
</evidence>
<name>A0A8J3A9R9_9ACTN</name>
<organism evidence="5 6">
    <name type="scientific">Egicoccus halophilus</name>
    <dbReference type="NCBI Taxonomy" id="1670830"/>
    <lineage>
        <taxon>Bacteria</taxon>
        <taxon>Bacillati</taxon>
        <taxon>Actinomycetota</taxon>
        <taxon>Nitriliruptoria</taxon>
        <taxon>Egicoccales</taxon>
        <taxon>Egicoccaceae</taxon>
        <taxon>Egicoccus</taxon>
    </lineage>
</organism>
<dbReference type="OrthoDB" id="15077at2"/>
<keyword evidence="3 4" id="KW-0456">Lyase</keyword>
<dbReference type="AlphaFoldDB" id="A0A8J3A9R9"/>
<evidence type="ECO:0000256" key="3">
    <source>
        <dbReference type="ARBA" id="ARBA00023239"/>
    </source>
</evidence>
<comment type="catalytic activity">
    <reaction evidence="1 4">
        <text>(4aS,6R)-4a-hydroxy-L-erythro-5,6,7,8-tetrahydrobiopterin = (6R)-L-erythro-6,7-dihydrobiopterin + H2O</text>
        <dbReference type="Rhea" id="RHEA:11920"/>
        <dbReference type="ChEBI" id="CHEBI:15377"/>
        <dbReference type="ChEBI" id="CHEBI:15642"/>
        <dbReference type="ChEBI" id="CHEBI:43120"/>
        <dbReference type="EC" id="4.2.1.96"/>
    </reaction>
</comment>
<dbReference type="InterPro" id="IPR036428">
    <property type="entry name" value="PCD_sf"/>
</dbReference>
<dbReference type="NCBIfam" id="NF002017">
    <property type="entry name" value="PRK00823.1-2"/>
    <property type="match status" value="1"/>
</dbReference>
<evidence type="ECO:0000256" key="2">
    <source>
        <dbReference type="ARBA" id="ARBA00006472"/>
    </source>
</evidence>
<sequence length="101" mass="11145">MSTLDPDTVDQALRERPGWSRDGDALVRRLQFPDFPAAVAFVTRVVPLAEDANHHPDLAISYRRVEVRLSSHDVGGITDRDLALAERIDAVVEDGEDAGPR</sequence>
<dbReference type="SUPFAM" id="SSF55248">
    <property type="entry name" value="PCD-like"/>
    <property type="match status" value="1"/>
</dbReference>
<proteinExistence type="inferred from homology"/>
<dbReference type="Proteomes" id="UP000650511">
    <property type="component" value="Unassembled WGS sequence"/>
</dbReference>
<dbReference type="PANTHER" id="PTHR12599:SF0">
    <property type="entry name" value="PTERIN-4-ALPHA-CARBINOLAMINE DEHYDRATASE"/>
    <property type="match status" value="1"/>
</dbReference>
<evidence type="ECO:0000313" key="6">
    <source>
        <dbReference type="Proteomes" id="UP000650511"/>
    </source>
</evidence>
<dbReference type="Gene3D" id="3.30.1360.20">
    <property type="entry name" value="Transcriptional coactivator/pterin dehydratase"/>
    <property type="match status" value="1"/>
</dbReference>
<dbReference type="RefSeq" id="WP_130650112.1">
    <property type="nucleotide sequence ID" value="NZ_BMHA01000011.1"/>
</dbReference>
<evidence type="ECO:0000256" key="1">
    <source>
        <dbReference type="ARBA" id="ARBA00001554"/>
    </source>
</evidence>
<keyword evidence="6" id="KW-1185">Reference proteome</keyword>
<reference evidence="5" key="1">
    <citation type="journal article" date="2014" name="Int. J. Syst. Evol. Microbiol.">
        <title>Complete genome sequence of Corynebacterium casei LMG S-19264T (=DSM 44701T), isolated from a smear-ripened cheese.</title>
        <authorList>
            <consortium name="US DOE Joint Genome Institute (JGI-PGF)"/>
            <person name="Walter F."/>
            <person name="Albersmeier A."/>
            <person name="Kalinowski J."/>
            <person name="Ruckert C."/>
        </authorList>
    </citation>
    <scope>NUCLEOTIDE SEQUENCE</scope>
    <source>
        <strain evidence="5">CGMCC 1.14988</strain>
    </source>
</reference>